<sequence length="210" mass="24133">MTHTFQNLSDFEPDTARDRKALRRHLRQARRELNPQQQQDAAIGLANTLRKHPRVMGARHIGLYLPNDGEIDPGLFMAQSQRRGMHFYLPVLHPIHSGQLAFCRYDATTPMAPNRFGIPEPVFHSRRIRPAWSLDVVLMPLVGFDEEGGRLGMGGGFYDRSFAFTRIRPRLRPTLIGLAHELQKVQKLPVEPWDIPLDAVVTDHRIYRTD</sequence>
<feature type="binding site" evidence="4">
    <location>
        <position position="70"/>
    </location>
    <ligand>
        <name>substrate</name>
    </ligand>
</feature>
<dbReference type="Gene3D" id="3.40.50.10420">
    <property type="entry name" value="NagB/RpiA/CoA transferase-like"/>
    <property type="match status" value="1"/>
</dbReference>
<keyword evidence="3 4" id="KW-0067">ATP-binding</keyword>
<comment type="cofactor">
    <cofactor evidence="5">
        <name>Mg(2+)</name>
        <dbReference type="ChEBI" id="CHEBI:18420"/>
    </cofactor>
</comment>
<dbReference type="Proteomes" id="UP000198762">
    <property type="component" value="Unassembled WGS sequence"/>
</dbReference>
<proteinExistence type="inferred from homology"/>
<comment type="catalytic activity">
    <reaction evidence="5">
        <text>(6S)-5-formyl-5,6,7,8-tetrahydrofolate + ATP = (6R)-5,10-methenyltetrahydrofolate + ADP + phosphate</text>
        <dbReference type="Rhea" id="RHEA:10488"/>
        <dbReference type="ChEBI" id="CHEBI:30616"/>
        <dbReference type="ChEBI" id="CHEBI:43474"/>
        <dbReference type="ChEBI" id="CHEBI:57455"/>
        <dbReference type="ChEBI" id="CHEBI:57457"/>
        <dbReference type="ChEBI" id="CHEBI:456216"/>
        <dbReference type="EC" id="6.3.3.2"/>
    </reaction>
</comment>
<dbReference type="GO" id="GO:0005524">
    <property type="term" value="F:ATP binding"/>
    <property type="evidence" value="ECO:0007669"/>
    <property type="project" value="UniProtKB-KW"/>
</dbReference>
<evidence type="ECO:0000256" key="5">
    <source>
        <dbReference type="RuleBase" id="RU361279"/>
    </source>
</evidence>
<protein>
    <recommendedName>
        <fullName evidence="5">5-formyltetrahydrofolate cyclo-ligase</fullName>
        <ecNumber evidence="5">6.3.3.2</ecNumber>
    </recommendedName>
</protein>
<gene>
    <name evidence="6" type="ORF">SAMN04487962_10263</name>
</gene>
<dbReference type="PANTHER" id="PTHR23407:SF1">
    <property type="entry name" value="5-FORMYLTETRAHYDROFOLATE CYCLO-LIGASE"/>
    <property type="match status" value="1"/>
</dbReference>
<feature type="binding site" evidence="4">
    <location>
        <begin position="150"/>
        <end position="158"/>
    </location>
    <ligand>
        <name>ATP</name>
        <dbReference type="ChEBI" id="CHEBI:30616"/>
    </ligand>
</feature>
<dbReference type="SUPFAM" id="SSF100950">
    <property type="entry name" value="NagB/RpiA/CoA transferase-like"/>
    <property type="match status" value="1"/>
</dbReference>
<evidence type="ECO:0000313" key="7">
    <source>
        <dbReference type="Proteomes" id="UP000198762"/>
    </source>
</evidence>
<dbReference type="STRING" id="430453.SAMN04487962_10263"/>
<dbReference type="EC" id="6.3.3.2" evidence="5"/>
<dbReference type="EMBL" id="FOHZ01000002">
    <property type="protein sequence ID" value="SES85505.1"/>
    <property type="molecule type" value="Genomic_DNA"/>
</dbReference>
<evidence type="ECO:0000256" key="2">
    <source>
        <dbReference type="ARBA" id="ARBA00022741"/>
    </source>
</evidence>
<dbReference type="AlphaFoldDB" id="A0A1H9ZUQ6"/>
<comment type="similarity">
    <text evidence="1 5">Belongs to the 5-formyltetrahydrofolate cyclo-ligase family.</text>
</comment>
<reference evidence="7" key="1">
    <citation type="submission" date="2016-10" db="EMBL/GenBank/DDBJ databases">
        <authorList>
            <person name="Varghese N."/>
            <person name="Submissions S."/>
        </authorList>
    </citation>
    <scope>NUCLEOTIDE SEQUENCE [LARGE SCALE GENOMIC DNA]</scope>
    <source>
        <strain evidence="7">CGMCC 1.6489</strain>
    </source>
</reference>
<dbReference type="GO" id="GO:0046872">
    <property type="term" value="F:metal ion binding"/>
    <property type="evidence" value="ECO:0007669"/>
    <property type="project" value="UniProtKB-KW"/>
</dbReference>
<dbReference type="InterPro" id="IPR024185">
    <property type="entry name" value="FTHF_cligase-like_sf"/>
</dbReference>
<dbReference type="Pfam" id="PF01812">
    <property type="entry name" value="5-FTHF_cyc-lig"/>
    <property type="match status" value="1"/>
</dbReference>
<keyword evidence="7" id="KW-1185">Reference proteome</keyword>
<dbReference type="InterPro" id="IPR002698">
    <property type="entry name" value="FTHF_cligase"/>
</dbReference>
<dbReference type="PIRSF" id="PIRSF006806">
    <property type="entry name" value="FTHF_cligase"/>
    <property type="match status" value="1"/>
</dbReference>
<dbReference type="RefSeq" id="WP_091848975.1">
    <property type="nucleotide sequence ID" value="NZ_FOHZ01000002.1"/>
</dbReference>
<dbReference type="GO" id="GO:0009396">
    <property type="term" value="P:folic acid-containing compound biosynthetic process"/>
    <property type="evidence" value="ECO:0007669"/>
    <property type="project" value="TreeGrafter"/>
</dbReference>
<dbReference type="GO" id="GO:0030272">
    <property type="term" value="F:5-formyltetrahydrofolate cyclo-ligase activity"/>
    <property type="evidence" value="ECO:0007669"/>
    <property type="project" value="UniProtKB-EC"/>
</dbReference>
<dbReference type="InterPro" id="IPR037171">
    <property type="entry name" value="NagB/RpiA_transferase-like"/>
</dbReference>
<keyword evidence="2 4" id="KW-0547">Nucleotide-binding</keyword>
<feature type="binding site" evidence="4">
    <location>
        <begin position="19"/>
        <end position="23"/>
    </location>
    <ligand>
        <name>ATP</name>
        <dbReference type="ChEBI" id="CHEBI:30616"/>
    </ligand>
</feature>
<keyword evidence="5" id="KW-0460">Magnesium</keyword>
<keyword evidence="5" id="KW-0479">Metal-binding</keyword>
<evidence type="ECO:0000313" key="6">
    <source>
        <dbReference type="EMBL" id="SES85505.1"/>
    </source>
</evidence>
<organism evidence="6 7">
    <name type="scientific">Marinobacter segnicrescens</name>
    <dbReference type="NCBI Taxonomy" id="430453"/>
    <lineage>
        <taxon>Bacteria</taxon>
        <taxon>Pseudomonadati</taxon>
        <taxon>Pseudomonadota</taxon>
        <taxon>Gammaproteobacteria</taxon>
        <taxon>Pseudomonadales</taxon>
        <taxon>Marinobacteraceae</taxon>
        <taxon>Marinobacter</taxon>
    </lineage>
</organism>
<feature type="binding site" evidence="4">
    <location>
        <position position="65"/>
    </location>
    <ligand>
        <name>substrate</name>
    </ligand>
</feature>
<evidence type="ECO:0000256" key="3">
    <source>
        <dbReference type="ARBA" id="ARBA00022840"/>
    </source>
</evidence>
<name>A0A1H9ZUQ6_9GAMM</name>
<evidence type="ECO:0000256" key="4">
    <source>
        <dbReference type="PIRSR" id="PIRSR006806-1"/>
    </source>
</evidence>
<evidence type="ECO:0000256" key="1">
    <source>
        <dbReference type="ARBA" id="ARBA00010638"/>
    </source>
</evidence>
<dbReference type="OrthoDB" id="9801938at2"/>
<accession>A0A1H9ZUQ6</accession>
<keyword evidence="6" id="KW-0436">Ligase</keyword>
<dbReference type="NCBIfam" id="TIGR02727">
    <property type="entry name" value="MTHFS_bact"/>
    <property type="match status" value="1"/>
</dbReference>
<dbReference type="GO" id="GO:0035999">
    <property type="term" value="P:tetrahydrofolate interconversion"/>
    <property type="evidence" value="ECO:0007669"/>
    <property type="project" value="TreeGrafter"/>
</dbReference>
<dbReference type="PANTHER" id="PTHR23407">
    <property type="entry name" value="ATPASE INHIBITOR/5-FORMYLTETRAHYDROFOLATE CYCLO-LIGASE"/>
    <property type="match status" value="1"/>
</dbReference>